<sequence>MDGCEGRVAVTGLGAGVSITIRGAGVGVTIIDCQSSNQRAFLFDTKADGFFLEDFSIVNGGGPNTAYNKGGCMRLMDASTVTFTRIHVNGCMVDDGAVTKAGCVEVGQSSSLTIVDSTLENCEATGPGGCVQVPSGSSLILDGAILRSCTAGTVGGAIAVQNSNLFQVIGAGASISSSTAELEGGGVYLDQTAAIDVVAGAVFDVYNNEAGTSGGGIAVMQVGGDAPSGSIRGATIRDNSAAVCGGGMWWGEGVDVVLTDSLVAGNVADFGGAVCFAGAGSTGSLISNTVLSGNSATDGGGLYVTGSTSATLHNLTITDNTADFGAGAYFGTGAVPTLSGSLITQNHALVRGALYTTNDVGSTIDTVGTVSCTNYGGDAENADTSCSGVSRFVNPPPGDCASNTFCKRSTDPCTLAGPPATCTSACPTALWIP</sequence>
<protein>
    <recommendedName>
        <fullName evidence="3">Right handed beta helix domain-containing protein</fullName>
    </recommendedName>
</protein>
<evidence type="ECO:0008006" key="3">
    <source>
        <dbReference type="Google" id="ProtNLM"/>
    </source>
</evidence>
<evidence type="ECO:0000313" key="1">
    <source>
        <dbReference type="EMBL" id="KNC54832.1"/>
    </source>
</evidence>
<dbReference type="InterPro" id="IPR006626">
    <property type="entry name" value="PbH1"/>
</dbReference>
<dbReference type="InterPro" id="IPR011050">
    <property type="entry name" value="Pectin_lyase_fold/virulence"/>
</dbReference>
<accession>A0A0L0DRE5</accession>
<dbReference type="EMBL" id="GL349438">
    <property type="protein sequence ID" value="KNC54832.1"/>
    <property type="molecule type" value="Genomic_DNA"/>
</dbReference>
<dbReference type="PANTHER" id="PTHR11319">
    <property type="entry name" value="G PROTEIN-COUPLED RECEPTOR-RELATED"/>
    <property type="match status" value="1"/>
</dbReference>
<dbReference type="Gene3D" id="2.160.20.20">
    <property type="match status" value="1"/>
</dbReference>
<dbReference type="InterPro" id="IPR012332">
    <property type="entry name" value="Autotransporter_pectin_lyase_C"/>
</dbReference>
<reference evidence="1 2" key="1">
    <citation type="submission" date="2010-05" db="EMBL/GenBank/DDBJ databases">
        <title>The Genome Sequence of Thecamonas trahens ATCC 50062.</title>
        <authorList>
            <consortium name="The Broad Institute Genome Sequencing Platform"/>
            <person name="Russ C."/>
            <person name="Cuomo C."/>
            <person name="Shea T."/>
            <person name="Young S.K."/>
            <person name="Zeng Q."/>
            <person name="Koehrsen M."/>
            <person name="Haas B."/>
            <person name="Borodovsky M."/>
            <person name="Guigo R."/>
            <person name="Alvarado L."/>
            <person name="Berlin A."/>
            <person name="Bochicchio J."/>
            <person name="Borenstein D."/>
            <person name="Chapman S."/>
            <person name="Chen Z."/>
            <person name="Freedman E."/>
            <person name="Gellesch M."/>
            <person name="Goldberg J."/>
            <person name="Griggs A."/>
            <person name="Gujja S."/>
            <person name="Heilman E."/>
            <person name="Heiman D."/>
            <person name="Hepburn T."/>
            <person name="Howarth C."/>
            <person name="Jen D."/>
            <person name="Larson L."/>
            <person name="Mehta T."/>
            <person name="Park D."/>
            <person name="Pearson M."/>
            <person name="Roberts A."/>
            <person name="Saif S."/>
            <person name="Shenoy N."/>
            <person name="Sisk P."/>
            <person name="Stolte C."/>
            <person name="Sykes S."/>
            <person name="Thomson T."/>
            <person name="Walk T."/>
            <person name="White J."/>
            <person name="Yandava C."/>
            <person name="Burger G."/>
            <person name="Gray M.W."/>
            <person name="Holland P.W.H."/>
            <person name="King N."/>
            <person name="Lang F.B.F."/>
            <person name="Roger A.J."/>
            <person name="Ruiz-Trillo I."/>
            <person name="Lander E."/>
            <person name="Nusbaum C."/>
        </authorList>
    </citation>
    <scope>NUCLEOTIDE SEQUENCE [LARGE SCALE GENOMIC DNA]</scope>
    <source>
        <strain evidence="1 2">ATCC 50062</strain>
    </source>
</reference>
<dbReference type="Proteomes" id="UP000054408">
    <property type="component" value="Unassembled WGS sequence"/>
</dbReference>
<dbReference type="GeneID" id="25569576"/>
<dbReference type="AlphaFoldDB" id="A0A0L0DRE5"/>
<name>A0A0L0DRE5_THETB</name>
<dbReference type="SMART" id="SM00710">
    <property type="entry name" value="PbH1"/>
    <property type="match status" value="8"/>
</dbReference>
<organism evidence="1 2">
    <name type="scientific">Thecamonas trahens ATCC 50062</name>
    <dbReference type="NCBI Taxonomy" id="461836"/>
    <lineage>
        <taxon>Eukaryota</taxon>
        <taxon>Apusozoa</taxon>
        <taxon>Apusomonadida</taxon>
        <taxon>Apusomonadidae</taxon>
        <taxon>Thecamonas</taxon>
    </lineage>
</organism>
<dbReference type="OrthoDB" id="126597at2759"/>
<dbReference type="PANTHER" id="PTHR11319:SF35">
    <property type="entry name" value="OUTER MEMBRANE PROTEIN PMPC-RELATED"/>
    <property type="match status" value="1"/>
</dbReference>
<proteinExistence type="predicted"/>
<dbReference type="RefSeq" id="XP_013761771.1">
    <property type="nucleotide sequence ID" value="XM_013906317.1"/>
</dbReference>
<dbReference type="SUPFAM" id="SSF51126">
    <property type="entry name" value="Pectin lyase-like"/>
    <property type="match status" value="1"/>
</dbReference>
<gene>
    <name evidence="1" type="ORF">AMSG_11661</name>
</gene>
<keyword evidence="2" id="KW-1185">Reference proteome</keyword>
<evidence type="ECO:0000313" key="2">
    <source>
        <dbReference type="Proteomes" id="UP000054408"/>
    </source>
</evidence>